<dbReference type="PANTHER" id="PTHR19443">
    <property type="entry name" value="HEXOKINASE"/>
    <property type="match status" value="1"/>
</dbReference>
<dbReference type="InterPro" id="IPR022672">
    <property type="entry name" value="Hexokinase_N"/>
</dbReference>
<proteinExistence type="inferred from homology"/>
<dbReference type="CDD" id="cd24000">
    <property type="entry name" value="ASKHA_NBD_HK"/>
    <property type="match status" value="1"/>
</dbReference>
<dbReference type="OrthoDB" id="419537at2759"/>
<keyword evidence="2 6" id="KW-0808">Transferase</keyword>
<comment type="similarity">
    <text evidence="1 6">Belongs to the hexokinase family.</text>
</comment>
<evidence type="ECO:0000256" key="3">
    <source>
        <dbReference type="ARBA" id="ARBA00022741"/>
    </source>
</evidence>
<evidence type="ECO:0000256" key="2">
    <source>
        <dbReference type="ARBA" id="ARBA00022679"/>
    </source>
</evidence>
<dbReference type="GO" id="GO:0005829">
    <property type="term" value="C:cytosol"/>
    <property type="evidence" value="ECO:0007669"/>
    <property type="project" value="TreeGrafter"/>
</dbReference>
<dbReference type="GO" id="GO:0008865">
    <property type="term" value="F:fructokinase activity"/>
    <property type="evidence" value="ECO:0007669"/>
    <property type="project" value="TreeGrafter"/>
</dbReference>
<dbReference type="AlphaFoldDB" id="A0A9P5D9R4"/>
<evidence type="ECO:0000313" key="9">
    <source>
        <dbReference type="EMBL" id="KAF4126799.1"/>
    </source>
</evidence>
<accession>A0A9P5D9R4</accession>
<keyword evidence="5 6" id="KW-0067">ATP-binding</keyword>
<dbReference type="GO" id="GO:0004340">
    <property type="term" value="F:glucokinase activity"/>
    <property type="evidence" value="ECO:0007669"/>
    <property type="project" value="TreeGrafter"/>
</dbReference>
<keyword evidence="10" id="KW-1185">Reference proteome</keyword>
<sequence>MSLVDMIHDLSSRFLTTFAHLSAESTNQFLPTPISDAILRPVGRRGSGCYLSMDIGGSNLRVGFVEVVGRHETGDGTAADRIKRHLEESWSIDDRLKNDNADSLFEWIGSCVARVVDRGCSVLDLARDRPLPLGVTFSFPMEQTSLAEARLMSMGKGFAVSANLDLGSRLLAGYDVARRARQSSTPTATAAARPLPPLRVAAIANDSVSTLVSFIVRYDDESGCESETAVSAAADVEEEEKKYHGRRGRLSRRRRRRACMGLILGTGCNATIPLPMSRLHPSKRPPSVSVLPGSAVSSDVRVTVNTEWSINGTAPPLRAMGLVSRWDRELDSANEAPGFQPLEYMTAGRYLGELGRIMLVDYLTSVMGVDPAALPPGLLRRHSMTTTFLSHFRPLRRPAAHLLASLEAEFPAATAAAAAAVGPGLFAFAWTEDMAVALYHIAKAIEVRAAGIVAAATVALLILGGELSPDASDAPDVFDDLGVGYTGGCIVHFQDYLVDCQAFIDGLVARRLGPDPAQRVVLSPCHDGGITGAGILVAAASESEDAHV</sequence>
<evidence type="ECO:0000256" key="1">
    <source>
        <dbReference type="ARBA" id="ARBA00009225"/>
    </source>
</evidence>
<evidence type="ECO:0000256" key="6">
    <source>
        <dbReference type="RuleBase" id="RU362007"/>
    </source>
</evidence>
<evidence type="ECO:0000259" key="8">
    <source>
        <dbReference type="Pfam" id="PF03727"/>
    </source>
</evidence>
<keyword evidence="3 6" id="KW-0547">Nucleotide-binding</keyword>
<dbReference type="Proteomes" id="UP000749293">
    <property type="component" value="Unassembled WGS sequence"/>
</dbReference>
<dbReference type="GO" id="GO:0006013">
    <property type="term" value="P:mannose metabolic process"/>
    <property type="evidence" value="ECO:0007669"/>
    <property type="project" value="TreeGrafter"/>
</dbReference>
<gene>
    <name evidence="9" type="ORF">GMORB2_0536</name>
</gene>
<evidence type="ECO:0000256" key="5">
    <source>
        <dbReference type="ARBA" id="ARBA00022840"/>
    </source>
</evidence>
<dbReference type="EC" id="2.7.1.-" evidence="6"/>
<evidence type="ECO:0000313" key="10">
    <source>
        <dbReference type="Proteomes" id="UP000749293"/>
    </source>
</evidence>
<dbReference type="Pfam" id="PF00349">
    <property type="entry name" value="Hexokinase_1"/>
    <property type="match status" value="1"/>
</dbReference>
<dbReference type="Gene3D" id="3.40.367.20">
    <property type="match status" value="1"/>
</dbReference>
<dbReference type="SUPFAM" id="SSF53067">
    <property type="entry name" value="Actin-like ATPase domain"/>
    <property type="match status" value="2"/>
</dbReference>
<dbReference type="Pfam" id="PF03727">
    <property type="entry name" value="Hexokinase_2"/>
    <property type="match status" value="1"/>
</dbReference>
<dbReference type="GO" id="GO:0019158">
    <property type="term" value="F:mannokinase activity"/>
    <property type="evidence" value="ECO:0007669"/>
    <property type="project" value="TreeGrafter"/>
</dbReference>
<keyword evidence="4 6" id="KW-0418">Kinase</keyword>
<name>A0A9P5D9R4_9HYPO</name>
<dbReference type="Gene3D" id="3.30.420.40">
    <property type="match status" value="1"/>
</dbReference>
<dbReference type="GO" id="GO:0005524">
    <property type="term" value="F:ATP binding"/>
    <property type="evidence" value="ECO:0007669"/>
    <property type="project" value="UniProtKB-UniRule"/>
</dbReference>
<comment type="caution">
    <text evidence="9">The sequence shown here is derived from an EMBL/GenBank/DDBJ whole genome shotgun (WGS) entry which is preliminary data.</text>
</comment>
<dbReference type="EMBL" id="JAANYQ010000001">
    <property type="protein sequence ID" value="KAF4126799.1"/>
    <property type="molecule type" value="Genomic_DNA"/>
</dbReference>
<dbReference type="InterPro" id="IPR043129">
    <property type="entry name" value="ATPase_NBD"/>
</dbReference>
<dbReference type="GO" id="GO:0006006">
    <property type="term" value="P:glucose metabolic process"/>
    <property type="evidence" value="ECO:0007669"/>
    <property type="project" value="TreeGrafter"/>
</dbReference>
<dbReference type="PROSITE" id="PS51748">
    <property type="entry name" value="HEXOKINASE_2"/>
    <property type="match status" value="1"/>
</dbReference>
<keyword evidence="6" id="KW-0324">Glycolysis</keyword>
<evidence type="ECO:0000259" key="7">
    <source>
        <dbReference type="Pfam" id="PF00349"/>
    </source>
</evidence>
<feature type="domain" description="Hexokinase C-terminal" evidence="8">
    <location>
        <begin position="260"/>
        <end position="538"/>
    </location>
</feature>
<protein>
    <recommendedName>
        <fullName evidence="6">Phosphotransferase</fullName>
        <ecNumber evidence="6">2.7.1.-</ecNumber>
    </recommendedName>
</protein>
<dbReference type="RefSeq" id="XP_035325451.1">
    <property type="nucleotide sequence ID" value="XM_035462521.1"/>
</dbReference>
<feature type="domain" description="Hexokinase N-terminal" evidence="7">
    <location>
        <begin position="7"/>
        <end position="213"/>
    </location>
</feature>
<dbReference type="GO" id="GO:0005536">
    <property type="term" value="F:D-glucose binding"/>
    <property type="evidence" value="ECO:0007669"/>
    <property type="project" value="InterPro"/>
</dbReference>
<dbReference type="GO" id="GO:0001678">
    <property type="term" value="P:intracellular glucose homeostasis"/>
    <property type="evidence" value="ECO:0007669"/>
    <property type="project" value="InterPro"/>
</dbReference>
<evidence type="ECO:0000256" key="4">
    <source>
        <dbReference type="ARBA" id="ARBA00022777"/>
    </source>
</evidence>
<dbReference type="GO" id="GO:0005739">
    <property type="term" value="C:mitochondrion"/>
    <property type="evidence" value="ECO:0007669"/>
    <property type="project" value="TreeGrafter"/>
</dbReference>
<dbReference type="InterPro" id="IPR001312">
    <property type="entry name" value="Hexokinase"/>
</dbReference>
<dbReference type="PRINTS" id="PR00475">
    <property type="entry name" value="HEXOKINASE"/>
</dbReference>
<dbReference type="GO" id="GO:0006096">
    <property type="term" value="P:glycolytic process"/>
    <property type="evidence" value="ECO:0007669"/>
    <property type="project" value="UniProtKB-KW"/>
</dbReference>
<organism evidence="9 10">
    <name type="scientific">Geosmithia morbida</name>
    <dbReference type="NCBI Taxonomy" id="1094350"/>
    <lineage>
        <taxon>Eukaryota</taxon>
        <taxon>Fungi</taxon>
        <taxon>Dikarya</taxon>
        <taxon>Ascomycota</taxon>
        <taxon>Pezizomycotina</taxon>
        <taxon>Sordariomycetes</taxon>
        <taxon>Hypocreomycetidae</taxon>
        <taxon>Hypocreales</taxon>
        <taxon>Bionectriaceae</taxon>
        <taxon>Geosmithia</taxon>
    </lineage>
</organism>
<dbReference type="GeneID" id="55966766"/>
<dbReference type="PANTHER" id="PTHR19443:SF29">
    <property type="entry name" value="PHOSPHOTRANSFERASE"/>
    <property type="match status" value="1"/>
</dbReference>
<dbReference type="InterPro" id="IPR022673">
    <property type="entry name" value="Hexokinase_C"/>
</dbReference>
<reference evidence="9" key="1">
    <citation type="submission" date="2020-03" db="EMBL/GenBank/DDBJ databases">
        <title>Site-based positive gene gene selection in Geosmithia morbida across the United States reveals a broad range of putative effectors and factors for local host and environmental adapation.</title>
        <authorList>
            <person name="Onufrak A."/>
            <person name="Murdoch R.W."/>
            <person name="Gazis R."/>
            <person name="Huff M."/>
            <person name="Staton M."/>
            <person name="Klingeman W."/>
            <person name="Hadziabdic D."/>
        </authorList>
    </citation>
    <scope>NUCLEOTIDE SEQUENCE</scope>
    <source>
        <strain evidence="9">1262</strain>
    </source>
</reference>